<dbReference type="SUPFAM" id="SSF50129">
    <property type="entry name" value="GroES-like"/>
    <property type="match status" value="1"/>
</dbReference>
<evidence type="ECO:0000313" key="11">
    <source>
        <dbReference type="RefSeq" id="XP_012935572.2"/>
    </source>
</evidence>
<dbReference type="Pfam" id="PF21149">
    <property type="entry name" value="FAS_pseudo-KR"/>
    <property type="match status" value="1"/>
</dbReference>
<dbReference type="Gene3D" id="3.10.129.110">
    <property type="entry name" value="Polyketide synthase dehydratase"/>
    <property type="match status" value="1"/>
</dbReference>
<feature type="domain" description="Enoyl reductase (ER)" evidence="9">
    <location>
        <begin position="811"/>
        <end position="966"/>
    </location>
</feature>
<dbReference type="InterPro" id="IPR029063">
    <property type="entry name" value="SAM-dependent_MTases_sf"/>
</dbReference>
<dbReference type="RefSeq" id="XP_012935572.2">
    <property type="nucleotide sequence ID" value="XM_013080118.2"/>
</dbReference>
<name>A0ABM0ZVT3_APLCA</name>
<evidence type="ECO:0000256" key="3">
    <source>
        <dbReference type="ARBA" id="ARBA00022832"/>
    </source>
</evidence>
<evidence type="ECO:0000256" key="6">
    <source>
        <dbReference type="ARBA" id="ARBA00023098"/>
    </source>
</evidence>
<keyword evidence="10" id="KW-1185">Reference proteome</keyword>
<evidence type="ECO:0000256" key="7">
    <source>
        <dbReference type="ARBA" id="ARBA00023160"/>
    </source>
</evidence>
<dbReference type="Proteomes" id="UP000694888">
    <property type="component" value="Unplaced"/>
</dbReference>
<dbReference type="Gene3D" id="3.40.50.720">
    <property type="entry name" value="NAD(P)-binding Rossmann-like Domain"/>
    <property type="match status" value="1"/>
</dbReference>
<dbReference type="InterPro" id="IPR042104">
    <property type="entry name" value="PKS_dehydratase_sf"/>
</dbReference>
<dbReference type="Gene3D" id="3.40.50.150">
    <property type="entry name" value="Vaccinia Virus protein VP39"/>
    <property type="match status" value="1"/>
</dbReference>
<keyword evidence="5" id="KW-0560">Oxidoreductase</keyword>
<protein>
    <submittedName>
        <fullName evidence="11">Fatty acid synthase</fullName>
    </submittedName>
</protein>
<evidence type="ECO:0000259" key="9">
    <source>
        <dbReference type="SMART" id="SM00829"/>
    </source>
</evidence>
<reference evidence="11" key="1">
    <citation type="submission" date="2025-08" db="UniProtKB">
        <authorList>
            <consortium name="RefSeq"/>
        </authorList>
    </citation>
    <scope>IDENTIFICATION</scope>
</reference>
<dbReference type="Pfam" id="PF13489">
    <property type="entry name" value="Methyltransf_23"/>
    <property type="match status" value="1"/>
</dbReference>
<dbReference type="Gene3D" id="3.90.180.10">
    <property type="entry name" value="Medium-chain alcohol dehydrogenases, catalytic domain"/>
    <property type="match status" value="1"/>
</dbReference>
<sequence length="966" mass="108393">MVIELAPNPLFQSILKRTVGGGVTVFSLMKAGQADNVEYFLNQMGQAYVQGMDMCPLKLCRPVQFPVPKSTPHVSPIVDKIWDHSVSWFVPNGELDRRKMRGNERAFDLDFTKRENEYIKDHIINGRTMCAAAGFLVIAWKTMASLRWTVFEEMNVVIKDVVFLRQRFLEPSDNDVSFKCRVQTNGIFEISENDVPLVRGSVFFPDEEEGGEGGERLVSIDVPEQDLTRQTVLSADEIRRSMRVHGWENKGEFDAILRANWDYTQADILWDGNWTPHIENILQCITQSKGLNSYSDIVSIGRIQIEPLEHWEASATTDEGEVHRMKHDQVTDTTVTGNIVIQNVEVKAKELPVAHEPFLAEKSEYVRFKAELKPSEEVQGYTSDCLEYTVAGLSKLVVEDRKSGNLPNRDDVVSVVSKRKCQVSIDGQLKKYAEKPNHGMAKFLQKIFQLHVTADFSKQVSELKENFQEELQDDDLLSILSSNNNLHPALQIVVDNTRIPNKAAMLEVDGTKSKLFENITEKVKRFPQLDASYTLSDSVDAKDLEKSHNLRYLNWSLSSPVEEDPEDKFDLVILKNVLHRQADLAKAWERVAAMLEVGGFVLVQEITQNFPIGATFELLGGNYPVCKDRRDNGRFLTESSWLSFFKSMGFESVYQRSDGALSTLFLLRKPKTDPGLTLFVNTTNPNTSWLSEVQSKYKQVVESKDENARLWIYADTFITGAPGFLRSLRQESSSQPSRVRCIVKGNVDPTSKLVKITPGSEEFKALSRLDLCVSEYRDGHWGFVAATPIPTDPKSQAVPSGRAYLHVDNPGENASFHYLQLQATPKSDNWAAVYYAAVNDVDVAMATGQTGAGGMASENFRGQSGLGVEFVGRDKNGRRLMGCGKQRMIATEVDLRETVHVPIPDKMSMREAAAVFVSYGTALYALVVKAKVHRGQSVLIHNGTGSIGQELMWCSAPCQETDVWPV</sequence>
<dbReference type="SMART" id="SM00829">
    <property type="entry name" value="PKS_ER"/>
    <property type="match status" value="1"/>
</dbReference>
<keyword evidence="2" id="KW-0444">Lipid biosynthesis</keyword>
<evidence type="ECO:0000256" key="8">
    <source>
        <dbReference type="ARBA" id="ARBA00023268"/>
    </source>
</evidence>
<keyword evidence="1" id="KW-0596">Phosphopantetheine</keyword>
<keyword evidence="7" id="KW-0275">Fatty acid biosynthesis</keyword>
<organism evidence="10 11">
    <name type="scientific">Aplysia californica</name>
    <name type="common">California sea hare</name>
    <dbReference type="NCBI Taxonomy" id="6500"/>
    <lineage>
        <taxon>Eukaryota</taxon>
        <taxon>Metazoa</taxon>
        <taxon>Spiralia</taxon>
        <taxon>Lophotrochozoa</taxon>
        <taxon>Mollusca</taxon>
        <taxon>Gastropoda</taxon>
        <taxon>Heterobranchia</taxon>
        <taxon>Euthyneura</taxon>
        <taxon>Tectipleura</taxon>
        <taxon>Aplysiida</taxon>
        <taxon>Aplysioidea</taxon>
        <taxon>Aplysiidae</taxon>
        <taxon>Aplysia</taxon>
    </lineage>
</organism>
<dbReference type="PANTHER" id="PTHR43775">
    <property type="entry name" value="FATTY ACID SYNTHASE"/>
    <property type="match status" value="1"/>
</dbReference>
<keyword evidence="4" id="KW-0521">NADP</keyword>
<evidence type="ECO:0000256" key="4">
    <source>
        <dbReference type="ARBA" id="ARBA00022857"/>
    </source>
</evidence>
<gene>
    <name evidence="11" type="primary">LOC101852609</name>
</gene>
<dbReference type="InterPro" id="IPR049391">
    <property type="entry name" value="FAS_pseudo-KR"/>
</dbReference>
<proteinExistence type="predicted"/>
<dbReference type="InterPro" id="IPR020843">
    <property type="entry name" value="ER"/>
</dbReference>
<dbReference type="InterPro" id="IPR011032">
    <property type="entry name" value="GroES-like_sf"/>
</dbReference>
<keyword evidence="6" id="KW-0443">Lipid metabolism</keyword>
<dbReference type="SUPFAM" id="SSF53335">
    <property type="entry name" value="S-adenosyl-L-methionine-dependent methyltransferases"/>
    <property type="match status" value="1"/>
</dbReference>
<dbReference type="PANTHER" id="PTHR43775:SF7">
    <property type="entry name" value="FATTY ACID SYNTHASE"/>
    <property type="match status" value="1"/>
</dbReference>
<accession>A0ABM0ZVT3</accession>
<dbReference type="Gene3D" id="3.30.70.3290">
    <property type="match status" value="1"/>
</dbReference>
<dbReference type="InterPro" id="IPR050091">
    <property type="entry name" value="PKS_NRPS_Biosynth_Enz"/>
</dbReference>
<evidence type="ECO:0000313" key="10">
    <source>
        <dbReference type="Proteomes" id="UP000694888"/>
    </source>
</evidence>
<evidence type="ECO:0000256" key="5">
    <source>
        <dbReference type="ARBA" id="ARBA00023002"/>
    </source>
</evidence>
<evidence type="ECO:0000256" key="1">
    <source>
        <dbReference type="ARBA" id="ARBA00022450"/>
    </source>
</evidence>
<evidence type="ECO:0000256" key="2">
    <source>
        <dbReference type="ARBA" id="ARBA00022516"/>
    </source>
</evidence>
<keyword evidence="8" id="KW-0511">Multifunctional enzyme</keyword>
<dbReference type="GeneID" id="101852609"/>
<keyword evidence="3" id="KW-0276">Fatty acid metabolism</keyword>